<protein>
    <submittedName>
        <fullName evidence="1">Uncharacterized protein</fullName>
    </submittedName>
</protein>
<reference evidence="1" key="1">
    <citation type="submission" date="2022-03" db="EMBL/GenBank/DDBJ databases">
        <authorList>
            <person name="Alioto T."/>
            <person name="Alioto T."/>
            <person name="Gomez Garrido J."/>
        </authorList>
    </citation>
    <scope>NUCLEOTIDE SEQUENCE</scope>
</reference>
<proteinExistence type="predicted"/>
<dbReference type="PANTHER" id="PTHR11505">
    <property type="entry name" value="L1 TRANSPOSABLE ELEMENT-RELATED"/>
    <property type="match status" value="1"/>
</dbReference>
<dbReference type="InterPro" id="IPR004244">
    <property type="entry name" value="Transposase_22"/>
</dbReference>
<name>A0AAD1S0S9_PELCU</name>
<dbReference type="Proteomes" id="UP001295444">
    <property type="component" value="Chromosome 04"/>
</dbReference>
<sequence>MDEFLQTLAATREEAGGPKMAPATISPDKYPASTLEGIGEEIRTMAALMATKTDLLVLTTTIQDALRAEMAGIRTEVASQGNRLQELEHSHAAQTARLATTDTALTRQGDLLLQLRRLVEDLDNRGRRCNIRVRGLPETEGEEDIEETLTALFRLIVPGDAQLDIRGLNIPECRSHLLRVLRRKREGPRDIICCIHSFSTKDAIMKAARSRPTWDFRGAQISLFNDLSSVTLEARRALRPITTLLRDHNIPYKWGFPFALLARHQNGDTLNMSNPPSIQDAKLGTMRRRRSMKYLDLKSFSIMERVCLCMCLSCSLRGAAADVEKRGDKRSKVFHLLPARPYKNGTIGVDFNTWPDDTRTMQRKLSLIIISEIGRAGLHTSLHELEHSHAAQTARLATTDTALTRQGDLLLQLRRLVEDLDNRGRRCNIRVRGLPETEGEEDIEETLTALFRLIVPGDAQLDIRGLNIPECRSHLLRVLRRKRVSIAMLQETHFKEGAAPKIRSTYHPIGYCLPDRLRKAQGT</sequence>
<evidence type="ECO:0000313" key="1">
    <source>
        <dbReference type="EMBL" id="CAH2284102.1"/>
    </source>
</evidence>
<gene>
    <name evidence="1" type="ORF">PECUL_23A050566</name>
</gene>
<organism evidence="1 2">
    <name type="scientific">Pelobates cultripes</name>
    <name type="common">Western spadefoot toad</name>
    <dbReference type="NCBI Taxonomy" id="61616"/>
    <lineage>
        <taxon>Eukaryota</taxon>
        <taxon>Metazoa</taxon>
        <taxon>Chordata</taxon>
        <taxon>Craniata</taxon>
        <taxon>Vertebrata</taxon>
        <taxon>Euteleostomi</taxon>
        <taxon>Amphibia</taxon>
        <taxon>Batrachia</taxon>
        <taxon>Anura</taxon>
        <taxon>Pelobatoidea</taxon>
        <taxon>Pelobatidae</taxon>
        <taxon>Pelobates</taxon>
    </lineage>
</organism>
<dbReference type="AlphaFoldDB" id="A0AAD1S0S9"/>
<keyword evidence="2" id="KW-1185">Reference proteome</keyword>
<accession>A0AAD1S0S9</accession>
<evidence type="ECO:0000313" key="2">
    <source>
        <dbReference type="Proteomes" id="UP001295444"/>
    </source>
</evidence>
<dbReference type="Gene3D" id="3.30.70.1820">
    <property type="entry name" value="L1 transposable element, RRM domain"/>
    <property type="match status" value="1"/>
</dbReference>
<dbReference type="EMBL" id="OW240915">
    <property type="protein sequence ID" value="CAH2284102.1"/>
    <property type="molecule type" value="Genomic_DNA"/>
</dbReference>